<evidence type="ECO:0000313" key="3">
    <source>
        <dbReference type="EMBL" id="TDT44432.1"/>
    </source>
</evidence>
<dbReference type="GO" id="GO:0009032">
    <property type="term" value="F:thymidine phosphorylase activity"/>
    <property type="evidence" value="ECO:0007669"/>
    <property type="project" value="TreeGrafter"/>
</dbReference>
<organism evidence="3 4">
    <name type="scientific">Halospina denitrificans</name>
    <dbReference type="NCBI Taxonomy" id="332522"/>
    <lineage>
        <taxon>Bacteria</taxon>
        <taxon>Pseudomonadati</taxon>
        <taxon>Pseudomonadota</taxon>
        <taxon>Gammaproteobacteria</taxon>
        <taxon>Halospina</taxon>
    </lineage>
</organism>
<dbReference type="InterPro" id="IPR035902">
    <property type="entry name" value="Nuc_phospho_transferase"/>
</dbReference>
<sequence length="491" mass="53065">MSKSAALALAEANKQFKATATSTDLDQGLTPAQSGTALWLHKRGGIELFGEAAYAVEQSKRMVTHYNEIDRVIARPITREALEQVAGTWFDPFKSSAATEVAAGYWLASVFHRGLDPDEVAELTDFLRSGSTQKKKARAKAVRRYPTGGISEKQALILPPLLMSLAKETDWCSPFLVARKLAHTGGTRDKLAVVPGFSVTDITAYDSWDCRRFPVSYFSAGSGFCLRDAEMYRIRGETGTVAEMGLMASSIMAKQAALPADSVIIDILYGQTAFLGTLEDADKFGKLCATIGVSAGLNVTPMFRNADTFLGHSVGSSTEVVEAAELLRSGGNSKELATAKRFIFQFAKELGLDASKLADLVETAIDSGDAFRSMLEIWRFHGANPEFLSRVEHDIREAFLGGLCCREIKADSSGTINWNPVLTADIVNKRVNSPQGQENAQSGNPGSIVKGGLEIVAPHRSRVSSGETIAKVYREASVSHLAFEGAYEVDE</sequence>
<dbReference type="Gene3D" id="3.40.1030.10">
    <property type="entry name" value="Nucleoside phosphorylase/phosphoribosyltransferase catalytic domain"/>
    <property type="match status" value="1"/>
</dbReference>
<proteinExistence type="predicted"/>
<protein>
    <submittedName>
        <fullName evidence="3">Thymidine phosphorylase</fullName>
    </submittedName>
</protein>
<dbReference type="PANTHER" id="PTHR10515">
    <property type="entry name" value="THYMIDINE PHOSPHORYLASE"/>
    <property type="match status" value="1"/>
</dbReference>
<dbReference type="Proteomes" id="UP000295830">
    <property type="component" value="Unassembled WGS sequence"/>
</dbReference>
<dbReference type="InterPro" id="IPR000053">
    <property type="entry name" value="Thymidine/pyrmidine_PPase"/>
</dbReference>
<dbReference type="GO" id="GO:0005829">
    <property type="term" value="C:cytosol"/>
    <property type="evidence" value="ECO:0007669"/>
    <property type="project" value="TreeGrafter"/>
</dbReference>
<evidence type="ECO:0000313" key="4">
    <source>
        <dbReference type="Proteomes" id="UP000295830"/>
    </source>
</evidence>
<keyword evidence="1" id="KW-0328">Glycosyltransferase</keyword>
<comment type="caution">
    <text evidence="3">The sequence shown here is derived from an EMBL/GenBank/DDBJ whole genome shotgun (WGS) entry which is preliminary data.</text>
</comment>
<dbReference type="OrthoDB" id="9763887at2"/>
<gene>
    <name evidence="3" type="ORF">DES49_0535</name>
</gene>
<dbReference type="AlphaFoldDB" id="A0A4R7K0R6"/>
<reference evidence="3 4" key="1">
    <citation type="submission" date="2019-03" db="EMBL/GenBank/DDBJ databases">
        <title>Genomic Encyclopedia of Type Strains, Phase IV (KMG-IV): sequencing the most valuable type-strain genomes for metagenomic binning, comparative biology and taxonomic classification.</title>
        <authorList>
            <person name="Goeker M."/>
        </authorList>
    </citation>
    <scope>NUCLEOTIDE SEQUENCE [LARGE SCALE GENOMIC DNA]</scope>
    <source>
        <strain evidence="3 4">DSM 15505</strain>
    </source>
</reference>
<dbReference type="EMBL" id="SOAX01000001">
    <property type="protein sequence ID" value="TDT44432.1"/>
    <property type="molecule type" value="Genomic_DNA"/>
</dbReference>
<name>A0A4R7K0R6_9GAMM</name>
<keyword evidence="4" id="KW-1185">Reference proteome</keyword>
<dbReference type="PANTHER" id="PTHR10515:SF0">
    <property type="entry name" value="THYMIDINE PHOSPHORYLASE"/>
    <property type="match status" value="1"/>
</dbReference>
<dbReference type="GO" id="GO:0004645">
    <property type="term" value="F:1,4-alpha-oligoglucan phosphorylase activity"/>
    <property type="evidence" value="ECO:0007669"/>
    <property type="project" value="InterPro"/>
</dbReference>
<keyword evidence="2" id="KW-0808">Transferase</keyword>
<dbReference type="GO" id="GO:0006206">
    <property type="term" value="P:pyrimidine nucleobase metabolic process"/>
    <property type="evidence" value="ECO:0007669"/>
    <property type="project" value="InterPro"/>
</dbReference>
<accession>A0A4R7K0R6</accession>
<evidence type="ECO:0000256" key="2">
    <source>
        <dbReference type="ARBA" id="ARBA00022679"/>
    </source>
</evidence>
<dbReference type="RefSeq" id="WP_133734814.1">
    <property type="nucleotide sequence ID" value="NZ_SOAX01000001.1"/>
</dbReference>
<dbReference type="SUPFAM" id="SSF52418">
    <property type="entry name" value="Nucleoside phosphorylase/phosphoribosyltransferase catalytic domain"/>
    <property type="match status" value="1"/>
</dbReference>
<evidence type="ECO:0000256" key="1">
    <source>
        <dbReference type="ARBA" id="ARBA00022676"/>
    </source>
</evidence>